<protein>
    <submittedName>
        <fullName evidence="1">Fusaric acid resistance protein</fullName>
    </submittedName>
</protein>
<dbReference type="GO" id="GO:0022857">
    <property type="term" value="F:transmembrane transporter activity"/>
    <property type="evidence" value="ECO:0007669"/>
    <property type="project" value="InterPro"/>
</dbReference>
<name>A0A367M614_PSEAI</name>
<organism evidence="1 2">
    <name type="scientific">Pseudomonas aeruginosa</name>
    <dbReference type="NCBI Taxonomy" id="287"/>
    <lineage>
        <taxon>Bacteria</taxon>
        <taxon>Pseudomonadati</taxon>
        <taxon>Pseudomonadota</taxon>
        <taxon>Gammaproteobacteria</taxon>
        <taxon>Pseudomonadales</taxon>
        <taxon>Pseudomonadaceae</taxon>
        <taxon>Pseudomonas</taxon>
    </lineage>
</organism>
<comment type="caution">
    <text evidence="1">The sequence shown here is derived from an EMBL/GenBank/DDBJ whole genome shotgun (WGS) entry which is preliminary data.</text>
</comment>
<proteinExistence type="predicted"/>
<feature type="non-terminal residue" evidence="1">
    <location>
        <position position="1"/>
    </location>
</feature>
<evidence type="ECO:0000313" key="2">
    <source>
        <dbReference type="Proteomes" id="UP000253594"/>
    </source>
</evidence>
<dbReference type="InterPro" id="IPR006726">
    <property type="entry name" value="PHBA_efflux_AaeB/fusaric-R"/>
</dbReference>
<accession>A0A367M614</accession>
<dbReference type="Proteomes" id="UP000253594">
    <property type="component" value="Unassembled WGS sequence"/>
</dbReference>
<reference evidence="1 2" key="1">
    <citation type="submission" date="2018-07" db="EMBL/GenBank/DDBJ databases">
        <title>Mechanisms of high-level aminoglycoside resistance among Gram-negative pathogens in Brazil.</title>
        <authorList>
            <person name="Ballaben A.S."/>
            <person name="Darini A.L.C."/>
            <person name="Doi Y."/>
        </authorList>
    </citation>
    <scope>NUCLEOTIDE SEQUENCE [LARGE SCALE GENOMIC DNA]</scope>
    <source>
        <strain evidence="1 2">B2-305</strain>
    </source>
</reference>
<dbReference type="Pfam" id="PF04632">
    <property type="entry name" value="FUSC"/>
    <property type="match status" value="1"/>
</dbReference>
<evidence type="ECO:0000313" key="1">
    <source>
        <dbReference type="EMBL" id="RCI72313.1"/>
    </source>
</evidence>
<dbReference type="GO" id="GO:0005886">
    <property type="term" value="C:plasma membrane"/>
    <property type="evidence" value="ECO:0007669"/>
    <property type="project" value="InterPro"/>
</dbReference>
<sequence>LAATCVELGRLPRRPLSQAENWVGGRMADRLWRLARHANLLPEQERRRWDDGLLALDLGNELIHLRACLEGARGVLRKARDRFLGELGELLEAGPAGPRSDRLERISLPLREALERDARHDDEASRLARAALAQLLFTWQQWCHQEESHESA</sequence>
<dbReference type="EMBL" id="QORE01001002">
    <property type="protein sequence ID" value="RCI72313.1"/>
    <property type="molecule type" value="Genomic_DNA"/>
</dbReference>
<dbReference type="AlphaFoldDB" id="A0A367M614"/>
<gene>
    <name evidence="1" type="ORF">DT376_24420</name>
</gene>